<feature type="domain" description="BD-FAE-like" evidence="4">
    <location>
        <begin position="84"/>
        <end position="187"/>
    </location>
</feature>
<dbReference type="SUPFAM" id="SSF53474">
    <property type="entry name" value="alpha/beta-Hydrolases"/>
    <property type="match status" value="1"/>
</dbReference>
<feature type="signal peptide" evidence="3">
    <location>
        <begin position="1"/>
        <end position="24"/>
    </location>
</feature>
<dbReference type="InterPro" id="IPR049492">
    <property type="entry name" value="BD-FAE-like_dom"/>
</dbReference>
<feature type="chain" id="PRO_5038415429" evidence="3">
    <location>
        <begin position="25"/>
        <end position="321"/>
    </location>
</feature>
<feature type="region of interest" description="Disordered" evidence="2">
    <location>
        <begin position="24"/>
        <end position="59"/>
    </location>
</feature>
<keyword evidence="3" id="KW-0732">Signal</keyword>
<sequence length="321" mass="32755">MGLPLRRRAVLGLALGGGALSACTGGPAEPAPSTTTAASPTATPTATATGTPDAATDPSFVPTGLDASQRTEYRFGDHHRQVSDLWLPVGGHRDAIVVVVHGGGWDAATDRRNLNDLVADLVGDGWPVLNADYRGNGDGGGWTGTFTDVATAVDMAAEAADRQSLPADRVCFVGHSAGGHLAMWAAARRGLPAGAPGADPRVVPACAASMAGVLHPTPLGFEGGDVNVTTLFGGTPSEVDDRYAIGDPTRRAPYGFPLFVAHGTADLTVPSSQAEAFAGAATGAGDAVELHLLDGVPHEDPQDPDGRTFPLFRTWLEATLG</sequence>
<keyword evidence="1" id="KW-0378">Hydrolase</keyword>
<comment type="caution">
    <text evidence="5">The sequence shown here is derived from an EMBL/GenBank/DDBJ whole genome shotgun (WGS) entry which is preliminary data.</text>
</comment>
<evidence type="ECO:0000259" key="4">
    <source>
        <dbReference type="Pfam" id="PF20434"/>
    </source>
</evidence>
<dbReference type="PANTHER" id="PTHR48081">
    <property type="entry name" value="AB HYDROLASE SUPERFAMILY PROTEIN C4A8.06C"/>
    <property type="match status" value="1"/>
</dbReference>
<proteinExistence type="predicted"/>
<evidence type="ECO:0000256" key="2">
    <source>
        <dbReference type="SAM" id="MobiDB-lite"/>
    </source>
</evidence>
<evidence type="ECO:0000256" key="3">
    <source>
        <dbReference type="SAM" id="SignalP"/>
    </source>
</evidence>
<dbReference type="AlphaFoldDB" id="A0A7W4TKR3"/>
<dbReference type="InterPro" id="IPR029058">
    <property type="entry name" value="AB_hydrolase_fold"/>
</dbReference>
<reference evidence="5 6" key="1">
    <citation type="submission" date="2020-08" db="EMBL/GenBank/DDBJ databases">
        <title>The Agave Microbiome: Exploring the role of microbial communities in plant adaptations to desert environments.</title>
        <authorList>
            <person name="Partida-Martinez L.P."/>
        </authorList>
    </citation>
    <scope>NUCLEOTIDE SEQUENCE [LARGE SCALE GENOMIC DNA]</scope>
    <source>
        <strain evidence="5 6">AS2.23</strain>
    </source>
</reference>
<gene>
    <name evidence="5" type="ORF">FHR75_001469</name>
</gene>
<evidence type="ECO:0000313" key="5">
    <source>
        <dbReference type="EMBL" id="MBB2900681.1"/>
    </source>
</evidence>
<dbReference type="PROSITE" id="PS51257">
    <property type="entry name" value="PROKAR_LIPOPROTEIN"/>
    <property type="match status" value="1"/>
</dbReference>
<protein>
    <submittedName>
        <fullName evidence="5">Acetyl esterase/lipase</fullName>
    </submittedName>
</protein>
<dbReference type="InterPro" id="IPR050300">
    <property type="entry name" value="GDXG_lipolytic_enzyme"/>
</dbReference>
<dbReference type="Gene3D" id="3.40.50.1820">
    <property type="entry name" value="alpha/beta hydrolase"/>
    <property type="match status" value="1"/>
</dbReference>
<dbReference type="Proteomes" id="UP000533269">
    <property type="component" value="Unassembled WGS sequence"/>
</dbReference>
<reference evidence="5 6" key="2">
    <citation type="submission" date="2020-08" db="EMBL/GenBank/DDBJ databases">
        <authorList>
            <person name="Partida-Martinez L."/>
            <person name="Huntemann M."/>
            <person name="Clum A."/>
            <person name="Wang J."/>
            <person name="Palaniappan K."/>
            <person name="Ritter S."/>
            <person name="Chen I.-M."/>
            <person name="Stamatis D."/>
            <person name="Reddy T."/>
            <person name="O'Malley R."/>
            <person name="Daum C."/>
            <person name="Shapiro N."/>
            <person name="Ivanova N."/>
            <person name="Kyrpides N."/>
            <person name="Woyke T."/>
        </authorList>
    </citation>
    <scope>NUCLEOTIDE SEQUENCE [LARGE SCALE GENOMIC DNA]</scope>
    <source>
        <strain evidence="5 6">AS2.23</strain>
    </source>
</reference>
<organism evidence="5 6">
    <name type="scientific">Kineococcus radiotolerans</name>
    <dbReference type="NCBI Taxonomy" id="131568"/>
    <lineage>
        <taxon>Bacteria</taxon>
        <taxon>Bacillati</taxon>
        <taxon>Actinomycetota</taxon>
        <taxon>Actinomycetes</taxon>
        <taxon>Kineosporiales</taxon>
        <taxon>Kineosporiaceae</taxon>
        <taxon>Kineococcus</taxon>
    </lineage>
</organism>
<dbReference type="RefSeq" id="WP_183390818.1">
    <property type="nucleotide sequence ID" value="NZ_JACHVY010000001.1"/>
</dbReference>
<accession>A0A7W4TKR3</accession>
<evidence type="ECO:0000313" key="6">
    <source>
        <dbReference type="Proteomes" id="UP000533269"/>
    </source>
</evidence>
<dbReference type="Pfam" id="PF20434">
    <property type="entry name" value="BD-FAE"/>
    <property type="match status" value="1"/>
</dbReference>
<name>A0A7W4TKR3_KINRA</name>
<dbReference type="GO" id="GO:0016787">
    <property type="term" value="F:hydrolase activity"/>
    <property type="evidence" value="ECO:0007669"/>
    <property type="project" value="UniProtKB-KW"/>
</dbReference>
<evidence type="ECO:0000256" key="1">
    <source>
        <dbReference type="ARBA" id="ARBA00022801"/>
    </source>
</evidence>
<dbReference type="EMBL" id="JACHVY010000001">
    <property type="protein sequence ID" value="MBB2900681.1"/>
    <property type="molecule type" value="Genomic_DNA"/>
</dbReference>